<keyword evidence="4 6" id="KW-1133">Transmembrane helix</keyword>
<evidence type="ECO:0000259" key="7">
    <source>
        <dbReference type="Pfam" id="PF13396"/>
    </source>
</evidence>
<reference evidence="8" key="1">
    <citation type="journal article" date="2014" name="Int. J. Syst. Evol. Microbiol.">
        <title>Complete genome sequence of Corynebacterium casei LMG S-19264T (=DSM 44701T), isolated from a smear-ripened cheese.</title>
        <authorList>
            <consortium name="US DOE Joint Genome Institute (JGI-PGF)"/>
            <person name="Walter F."/>
            <person name="Albersmeier A."/>
            <person name="Kalinowski J."/>
            <person name="Ruckert C."/>
        </authorList>
    </citation>
    <scope>NUCLEOTIDE SEQUENCE</scope>
    <source>
        <strain evidence="8">CGMCC 1.12153</strain>
    </source>
</reference>
<dbReference type="GO" id="GO:0005886">
    <property type="term" value="C:plasma membrane"/>
    <property type="evidence" value="ECO:0007669"/>
    <property type="project" value="UniProtKB-SubCell"/>
</dbReference>
<keyword evidence="2" id="KW-1003">Cell membrane</keyword>
<protein>
    <recommendedName>
        <fullName evidence="7">Cardiolipin synthase N-terminal domain-containing protein</fullName>
    </recommendedName>
</protein>
<comment type="caution">
    <text evidence="8">The sequence shown here is derived from an EMBL/GenBank/DDBJ whole genome shotgun (WGS) entry which is preliminary data.</text>
</comment>
<organism evidence="8 9">
    <name type="scientific">Halobacillus andaensis</name>
    <dbReference type="NCBI Taxonomy" id="1176239"/>
    <lineage>
        <taxon>Bacteria</taxon>
        <taxon>Bacillati</taxon>
        <taxon>Bacillota</taxon>
        <taxon>Bacilli</taxon>
        <taxon>Bacillales</taxon>
        <taxon>Bacillaceae</taxon>
        <taxon>Halobacillus</taxon>
    </lineage>
</organism>
<keyword evidence="3 6" id="KW-0812">Transmembrane</keyword>
<accession>A0A917B518</accession>
<keyword evidence="9" id="KW-1185">Reference proteome</keyword>
<dbReference type="Pfam" id="PF13396">
    <property type="entry name" value="PLDc_N"/>
    <property type="match status" value="1"/>
</dbReference>
<evidence type="ECO:0000256" key="3">
    <source>
        <dbReference type="ARBA" id="ARBA00022692"/>
    </source>
</evidence>
<evidence type="ECO:0000256" key="6">
    <source>
        <dbReference type="SAM" id="Phobius"/>
    </source>
</evidence>
<feature type="transmembrane region" description="Helical" evidence="6">
    <location>
        <begin position="16"/>
        <end position="37"/>
    </location>
</feature>
<evidence type="ECO:0000256" key="4">
    <source>
        <dbReference type="ARBA" id="ARBA00022989"/>
    </source>
</evidence>
<dbReference type="AlphaFoldDB" id="A0A917B518"/>
<evidence type="ECO:0000256" key="2">
    <source>
        <dbReference type="ARBA" id="ARBA00022475"/>
    </source>
</evidence>
<dbReference type="RefSeq" id="WP_188377770.1">
    <property type="nucleotide sequence ID" value="NZ_BMEL01000003.1"/>
</dbReference>
<feature type="domain" description="Cardiolipin synthase N-terminal" evidence="7">
    <location>
        <begin position="28"/>
        <end position="70"/>
    </location>
</feature>
<name>A0A917B518_HALAA</name>
<comment type="subcellular location">
    <subcellularLocation>
        <location evidence="1">Cell membrane</location>
        <topology evidence="1">Multi-pass membrane protein</topology>
    </subcellularLocation>
</comment>
<evidence type="ECO:0000256" key="1">
    <source>
        <dbReference type="ARBA" id="ARBA00004651"/>
    </source>
</evidence>
<gene>
    <name evidence="8" type="ORF">GCM10010954_24080</name>
</gene>
<evidence type="ECO:0000313" key="9">
    <source>
        <dbReference type="Proteomes" id="UP000660110"/>
    </source>
</evidence>
<evidence type="ECO:0000256" key="5">
    <source>
        <dbReference type="ARBA" id="ARBA00023136"/>
    </source>
</evidence>
<keyword evidence="5 6" id="KW-0472">Membrane</keyword>
<evidence type="ECO:0000313" key="8">
    <source>
        <dbReference type="EMBL" id="GGF24381.1"/>
    </source>
</evidence>
<proteinExistence type="predicted"/>
<sequence>MILLSQSAAQFFNDNIALLAPIIIIQLILVVTALVSLAKTQYTNGPKWLWVLIILFFNILGPIAYFIFGRDD</sequence>
<dbReference type="Proteomes" id="UP000660110">
    <property type="component" value="Unassembled WGS sequence"/>
</dbReference>
<dbReference type="InterPro" id="IPR027379">
    <property type="entry name" value="CLS_N"/>
</dbReference>
<reference evidence="8" key="2">
    <citation type="submission" date="2020-09" db="EMBL/GenBank/DDBJ databases">
        <authorList>
            <person name="Sun Q."/>
            <person name="Zhou Y."/>
        </authorList>
    </citation>
    <scope>NUCLEOTIDE SEQUENCE</scope>
    <source>
        <strain evidence="8">CGMCC 1.12153</strain>
    </source>
</reference>
<feature type="transmembrane region" description="Helical" evidence="6">
    <location>
        <begin position="49"/>
        <end position="68"/>
    </location>
</feature>
<dbReference type="EMBL" id="BMEL01000003">
    <property type="protein sequence ID" value="GGF24381.1"/>
    <property type="molecule type" value="Genomic_DNA"/>
</dbReference>